<evidence type="ECO:0000313" key="4">
    <source>
        <dbReference type="Proteomes" id="UP001153269"/>
    </source>
</evidence>
<reference evidence="3" key="1">
    <citation type="submission" date="2020-03" db="EMBL/GenBank/DDBJ databases">
        <authorList>
            <person name="Weist P."/>
        </authorList>
    </citation>
    <scope>NUCLEOTIDE SEQUENCE</scope>
</reference>
<gene>
    <name evidence="3" type="ORF">PLEPLA_LOCUS18219</name>
</gene>
<proteinExistence type="predicted"/>
<organism evidence="3 4">
    <name type="scientific">Pleuronectes platessa</name>
    <name type="common">European plaice</name>
    <dbReference type="NCBI Taxonomy" id="8262"/>
    <lineage>
        <taxon>Eukaryota</taxon>
        <taxon>Metazoa</taxon>
        <taxon>Chordata</taxon>
        <taxon>Craniata</taxon>
        <taxon>Vertebrata</taxon>
        <taxon>Euteleostomi</taxon>
        <taxon>Actinopterygii</taxon>
        <taxon>Neopterygii</taxon>
        <taxon>Teleostei</taxon>
        <taxon>Neoteleostei</taxon>
        <taxon>Acanthomorphata</taxon>
        <taxon>Carangaria</taxon>
        <taxon>Pleuronectiformes</taxon>
        <taxon>Pleuronectoidei</taxon>
        <taxon>Pleuronectidae</taxon>
        <taxon>Pleuronectes</taxon>
    </lineage>
</organism>
<evidence type="ECO:0000313" key="3">
    <source>
        <dbReference type="EMBL" id="CAB1430237.1"/>
    </source>
</evidence>
<evidence type="ECO:0000256" key="1">
    <source>
        <dbReference type="SAM" id="MobiDB-lite"/>
    </source>
</evidence>
<accession>A0A9N7UGV8</accession>
<sequence length="232" mass="25754">MVEQENETAVGLKLAKTLPSRPAPCRARVSDESPSPPRRSVSSFMTHRCISAGVHTIKMTTIHLCYTSITPLYIRCRCHISARLQMEKEGRQRGMCRFAGWTLVVGAGFCLLLGLSFLVSMGDCWWRRQKTINSSSFNLNTRSLPTSSPSQFELKEDAFFYLGDLLLSKLLLHPAAFAHWQSLCVCALANHVLPSVKQVKLESTLHSPAIPGEEGVQKGAQHTALWDTRAQG</sequence>
<protein>
    <submittedName>
        <fullName evidence="3">Uncharacterized protein</fullName>
    </submittedName>
</protein>
<dbReference type="AlphaFoldDB" id="A0A9N7UGV8"/>
<feature type="transmembrane region" description="Helical" evidence="2">
    <location>
        <begin position="98"/>
        <end position="119"/>
    </location>
</feature>
<keyword evidence="2" id="KW-0472">Membrane</keyword>
<keyword evidence="2" id="KW-1133">Transmembrane helix</keyword>
<dbReference type="Proteomes" id="UP001153269">
    <property type="component" value="Unassembled WGS sequence"/>
</dbReference>
<dbReference type="EMBL" id="CADEAL010001218">
    <property type="protein sequence ID" value="CAB1430237.1"/>
    <property type="molecule type" value="Genomic_DNA"/>
</dbReference>
<keyword evidence="4" id="KW-1185">Reference proteome</keyword>
<feature type="region of interest" description="Disordered" evidence="1">
    <location>
        <begin position="21"/>
        <end position="41"/>
    </location>
</feature>
<name>A0A9N7UGV8_PLEPL</name>
<comment type="caution">
    <text evidence="3">The sequence shown here is derived from an EMBL/GenBank/DDBJ whole genome shotgun (WGS) entry which is preliminary data.</text>
</comment>
<evidence type="ECO:0000256" key="2">
    <source>
        <dbReference type="SAM" id="Phobius"/>
    </source>
</evidence>
<keyword evidence="2" id="KW-0812">Transmembrane</keyword>